<sequence length="368" mass="42687">MNWTNRRPFKSLTHGTFAKVTDQPMVMADRHERCIIPRNDKPIDALRLQLADINSDLNMSRRHYQPQQITTFSDHNRSLRRSYSSVQSISTLETDFLHQVSTIRTYPSSISHHITEQNAINPEVTIENDYRLVSNASNNNIEIEHRVYSSTESIHYPSNAVIAQNYCPVHHRPTTTKPNFNFNEQLSLSHRNIQEKESHVPLSLQRDLSGRATISEQKLVIDPVIVLPVQQQTTTAEALPADDQRHSIEQLFSYVKLFLCAKLSSDLLTASLYSEQFFSMYIFILFRKDIRHRQPQQQTIVSVAQNLLSPLPHPLEEEFGHAVQLRPKRVNNETEQENLEEPRNDIRLYFPVLPKKFKRGPIVHTKPK</sequence>
<organism evidence="1 3">
    <name type="scientific">Didymodactylos carnosus</name>
    <dbReference type="NCBI Taxonomy" id="1234261"/>
    <lineage>
        <taxon>Eukaryota</taxon>
        <taxon>Metazoa</taxon>
        <taxon>Spiralia</taxon>
        <taxon>Gnathifera</taxon>
        <taxon>Rotifera</taxon>
        <taxon>Eurotatoria</taxon>
        <taxon>Bdelloidea</taxon>
        <taxon>Philodinida</taxon>
        <taxon>Philodinidae</taxon>
        <taxon>Didymodactylos</taxon>
    </lineage>
</organism>
<evidence type="ECO:0000313" key="1">
    <source>
        <dbReference type="EMBL" id="CAF0946975.1"/>
    </source>
</evidence>
<name>A0A8S2DED3_9BILA</name>
<comment type="caution">
    <text evidence="1">The sequence shown here is derived from an EMBL/GenBank/DDBJ whole genome shotgun (WGS) entry which is preliminary data.</text>
</comment>
<reference evidence="1" key="1">
    <citation type="submission" date="2021-02" db="EMBL/GenBank/DDBJ databases">
        <authorList>
            <person name="Nowell W R."/>
        </authorList>
    </citation>
    <scope>NUCLEOTIDE SEQUENCE</scope>
</reference>
<dbReference type="Proteomes" id="UP000682733">
    <property type="component" value="Unassembled WGS sequence"/>
</dbReference>
<dbReference type="EMBL" id="CAJNOK010004711">
    <property type="protein sequence ID" value="CAF0946975.1"/>
    <property type="molecule type" value="Genomic_DNA"/>
</dbReference>
<dbReference type="AlphaFoldDB" id="A0A8S2DED3"/>
<dbReference type="Proteomes" id="UP000677228">
    <property type="component" value="Unassembled WGS sequence"/>
</dbReference>
<protein>
    <submittedName>
        <fullName evidence="1">Uncharacterized protein</fullName>
    </submittedName>
</protein>
<gene>
    <name evidence="1" type="ORF">OVA965_LOCUS11945</name>
    <name evidence="2" type="ORF">TMI583_LOCUS11949</name>
</gene>
<dbReference type="EMBL" id="CAJOBA010004716">
    <property type="protein sequence ID" value="CAF3721550.1"/>
    <property type="molecule type" value="Genomic_DNA"/>
</dbReference>
<proteinExistence type="predicted"/>
<evidence type="ECO:0000313" key="3">
    <source>
        <dbReference type="Proteomes" id="UP000677228"/>
    </source>
</evidence>
<accession>A0A8S2DED3</accession>
<evidence type="ECO:0000313" key="2">
    <source>
        <dbReference type="EMBL" id="CAF3721550.1"/>
    </source>
</evidence>